<keyword evidence="2" id="KW-0294">Fucose metabolism</keyword>
<accession>A0A1Y2G0L9</accession>
<feature type="region of interest" description="Disordered" evidence="4">
    <location>
        <begin position="1"/>
        <end position="68"/>
    </location>
</feature>
<evidence type="ECO:0000256" key="4">
    <source>
        <dbReference type="SAM" id="MobiDB-lite"/>
    </source>
</evidence>
<name>A0A1Y2G0L9_9BASI</name>
<dbReference type="GO" id="GO:0016740">
    <property type="term" value="F:transferase activity"/>
    <property type="evidence" value="ECO:0007669"/>
    <property type="project" value="UniProtKB-KW"/>
</dbReference>
<keyword evidence="5" id="KW-0472">Membrane</keyword>
<dbReference type="AlphaFoldDB" id="A0A1Y2G0L9"/>
<sequence>MASAPGSHSRSSPVLLDGSNQFLDPSSMSTPIRNRRPARPSPDIDVWFQPPSSNQHSPQPHISFPISNSNSPLLSANVSPSPFYSAKSSPALSNTDSPRLHQSRTGLGLSWREAGGDAKRRKGGKQVISLHQVLMGGGALVAVTVLYFLLRGNSKSPEVRRMGRGEHDRTGPRSSSMPTIFKSAKKRVDAASFRDELSSDMRYLTSPQHGDLAQQIMNFYHLTHLASVLSRIPLVAPFSVSHADEAPTSIPFSSIFDMPRFSQATSVSVIDWNDIRPVGAKEDSLGCWIGPVSEKEIDGRAAAMRDNGVVASFFPMRAKTSRTKAGQASGDELLASHQFIASFEKDKSAQSGLIEQALHTSSVSTLTASSAPHTEPESHVFCIDHSLYRPEHPTTAHSTTHLDPRDHTAFHLHGKALHFVPELQETALDVVAFLLGHRAPFIAVHISAEARAAECLLRKEEDCSPRLSSYVEAVERVRTIAMVSGKKTREQRHSVRALSVVVSTDITDLGFKGELAAAGWTLLDYEDLELRQRFGDSWLPAVMDQVVQSKAAAFVGTRGSAESTISALRVKAWRSGPTELVY</sequence>
<feature type="compositionally biased region" description="Basic and acidic residues" evidence="4">
    <location>
        <begin position="157"/>
        <end position="171"/>
    </location>
</feature>
<evidence type="ECO:0000313" key="6">
    <source>
        <dbReference type="EMBL" id="ORY89412.1"/>
    </source>
</evidence>
<reference evidence="6 7" key="1">
    <citation type="submission" date="2016-07" db="EMBL/GenBank/DDBJ databases">
        <title>Pervasive Adenine N6-methylation of Active Genes in Fungi.</title>
        <authorList>
            <consortium name="DOE Joint Genome Institute"/>
            <person name="Mondo S.J."/>
            <person name="Dannebaum R.O."/>
            <person name="Kuo R.C."/>
            <person name="Labutti K."/>
            <person name="Haridas S."/>
            <person name="Kuo A."/>
            <person name="Salamov A."/>
            <person name="Ahrendt S.R."/>
            <person name="Lipzen A."/>
            <person name="Sullivan W."/>
            <person name="Andreopoulos W.B."/>
            <person name="Clum A."/>
            <person name="Lindquist E."/>
            <person name="Daum C."/>
            <person name="Ramamoorthy G.K."/>
            <person name="Gryganskyi A."/>
            <person name="Culley D."/>
            <person name="Magnuson J.K."/>
            <person name="James T.Y."/>
            <person name="O'Malley M.A."/>
            <person name="Stajich J.E."/>
            <person name="Spatafora J.W."/>
            <person name="Visel A."/>
            <person name="Grigoriev I.V."/>
        </authorList>
    </citation>
    <scope>NUCLEOTIDE SEQUENCE [LARGE SCALE GENOMIC DNA]</scope>
    <source>
        <strain evidence="6 7">62-1032</strain>
    </source>
</reference>
<dbReference type="CDD" id="cd11296">
    <property type="entry name" value="O-FucT_like"/>
    <property type="match status" value="1"/>
</dbReference>
<comment type="caution">
    <text evidence="6">The sequence shown here is derived from an EMBL/GenBank/DDBJ whole genome shotgun (WGS) entry which is preliminary data.</text>
</comment>
<dbReference type="Pfam" id="PF10250">
    <property type="entry name" value="O-FucT"/>
    <property type="match status" value="1"/>
</dbReference>
<feature type="transmembrane region" description="Helical" evidence="5">
    <location>
        <begin position="128"/>
        <end position="150"/>
    </location>
</feature>
<gene>
    <name evidence="6" type="ORF">BCR35DRAFT_300586</name>
</gene>
<proteinExistence type="predicted"/>
<feature type="region of interest" description="Disordered" evidence="4">
    <location>
        <begin position="84"/>
        <end position="123"/>
    </location>
</feature>
<evidence type="ECO:0000256" key="5">
    <source>
        <dbReference type="SAM" id="Phobius"/>
    </source>
</evidence>
<feature type="compositionally biased region" description="Polar residues" evidence="4">
    <location>
        <begin position="84"/>
        <end position="97"/>
    </location>
</feature>
<dbReference type="OrthoDB" id="423313at2759"/>
<keyword evidence="5" id="KW-1133">Transmembrane helix</keyword>
<dbReference type="InterPro" id="IPR019378">
    <property type="entry name" value="GDP-Fuc_O-FucTrfase"/>
</dbReference>
<evidence type="ECO:0000256" key="1">
    <source>
        <dbReference type="ARBA" id="ARBA00022679"/>
    </source>
</evidence>
<organism evidence="6 7">
    <name type="scientific">Leucosporidium creatinivorum</name>
    <dbReference type="NCBI Taxonomy" id="106004"/>
    <lineage>
        <taxon>Eukaryota</taxon>
        <taxon>Fungi</taxon>
        <taxon>Dikarya</taxon>
        <taxon>Basidiomycota</taxon>
        <taxon>Pucciniomycotina</taxon>
        <taxon>Microbotryomycetes</taxon>
        <taxon>Leucosporidiales</taxon>
        <taxon>Leucosporidium</taxon>
    </lineage>
</organism>
<dbReference type="InParanoid" id="A0A1Y2G0L9"/>
<feature type="region of interest" description="Disordered" evidence="4">
    <location>
        <begin position="157"/>
        <end position="178"/>
    </location>
</feature>
<evidence type="ECO:0000256" key="2">
    <source>
        <dbReference type="ARBA" id="ARBA00023253"/>
    </source>
</evidence>
<dbReference type="Proteomes" id="UP000193467">
    <property type="component" value="Unassembled WGS sequence"/>
</dbReference>
<dbReference type="Gene3D" id="3.40.50.11350">
    <property type="match status" value="1"/>
</dbReference>
<keyword evidence="1" id="KW-0808">Transferase</keyword>
<feature type="compositionally biased region" description="Low complexity" evidence="4">
    <location>
        <begin position="49"/>
        <end position="63"/>
    </location>
</feature>
<evidence type="ECO:0000313" key="7">
    <source>
        <dbReference type="Proteomes" id="UP000193467"/>
    </source>
</evidence>
<feature type="compositionally biased region" description="Polar residues" evidence="4">
    <location>
        <begin position="1"/>
        <end position="32"/>
    </location>
</feature>
<dbReference type="GO" id="GO:0006004">
    <property type="term" value="P:fucose metabolic process"/>
    <property type="evidence" value="ECO:0007669"/>
    <property type="project" value="UniProtKB-KW"/>
</dbReference>
<keyword evidence="7" id="KW-1185">Reference proteome</keyword>
<protein>
    <recommendedName>
        <fullName evidence="8">GDP-fucose protein O-fucosyltransferase-domain-containing protein</fullName>
    </recommendedName>
</protein>
<evidence type="ECO:0000256" key="3">
    <source>
        <dbReference type="ARBA" id="ARBA00023277"/>
    </source>
</evidence>
<dbReference type="EMBL" id="MCGR01000006">
    <property type="protein sequence ID" value="ORY89412.1"/>
    <property type="molecule type" value="Genomic_DNA"/>
</dbReference>
<keyword evidence="5" id="KW-0812">Transmembrane</keyword>
<evidence type="ECO:0008006" key="8">
    <source>
        <dbReference type="Google" id="ProtNLM"/>
    </source>
</evidence>
<keyword evidence="3" id="KW-0119">Carbohydrate metabolism</keyword>